<protein>
    <submittedName>
        <fullName evidence="1">Uncharacterized protein</fullName>
    </submittedName>
</protein>
<keyword evidence="2" id="KW-1185">Reference proteome</keyword>
<dbReference type="AlphaFoldDB" id="A0A1T5D382"/>
<gene>
    <name evidence="1" type="ORF">SAMN06295937_1012114</name>
</gene>
<dbReference type="RefSeq" id="WP_176141582.1">
    <property type="nucleotide sequence ID" value="NZ_FUYP01000012.1"/>
</dbReference>
<name>A0A1T5D382_9SPHN</name>
<reference evidence="2" key="1">
    <citation type="submission" date="2017-02" db="EMBL/GenBank/DDBJ databases">
        <authorList>
            <person name="Varghese N."/>
            <person name="Submissions S."/>
        </authorList>
    </citation>
    <scope>NUCLEOTIDE SEQUENCE [LARGE SCALE GENOMIC DNA]</scope>
    <source>
        <strain evidence="2">R11H</strain>
    </source>
</reference>
<dbReference type="Proteomes" id="UP000190044">
    <property type="component" value="Unassembled WGS sequence"/>
</dbReference>
<sequence length="52" mass="5890">MATAAQYDAFTPRGARRGNGILSFTTPITIRNIIENDVARDPLLDRKRESWL</sequence>
<dbReference type="EMBL" id="FUYP01000012">
    <property type="protein sequence ID" value="SKB66096.1"/>
    <property type="molecule type" value="Genomic_DNA"/>
</dbReference>
<proteinExistence type="predicted"/>
<organism evidence="1 2">
    <name type="scientific">Sphingopyxis flava</name>
    <dbReference type="NCBI Taxonomy" id="1507287"/>
    <lineage>
        <taxon>Bacteria</taxon>
        <taxon>Pseudomonadati</taxon>
        <taxon>Pseudomonadota</taxon>
        <taxon>Alphaproteobacteria</taxon>
        <taxon>Sphingomonadales</taxon>
        <taxon>Sphingomonadaceae</taxon>
        <taxon>Sphingopyxis</taxon>
    </lineage>
</organism>
<evidence type="ECO:0000313" key="1">
    <source>
        <dbReference type="EMBL" id="SKB66096.1"/>
    </source>
</evidence>
<accession>A0A1T5D382</accession>
<evidence type="ECO:0000313" key="2">
    <source>
        <dbReference type="Proteomes" id="UP000190044"/>
    </source>
</evidence>